<gene>
    <name evidence="2" type="ORF">CCMP2556_LOCUS31467</name>
</gene>
<feature type="non-terminal residue" evidence="2">
    <location>
        <position position="1432"/>
    </location>
</feature>
<name>A0ABP0NKD1_9DINO</name>
<comment type="caution">
    <text evidence="2">The sequence shown here is derived from an EMBL/GenBank/DDBJ whole genome shotgun (WGS) entry which is preliminary data.</text>
</comment>
<dbReference type="SUPFAM" id="SSF47823">
    <property type="entry name" value="lambda integrase-like, N-terminal domain"/>
    <property type="match status" value="1"/>
</dbReference>
<protein>
    <submittedName>
        <fullName evidence="2">Uncharacterized protein</fullName>
    </submittedName>
</protein>
<evidence type="ECO:0000313" key="3">
    <source>
        <dbReference type="Proteomes" id="UP001642484"/>
    </source>
</evidence>
<dbReference type="Proteomes" id="UP001642484">
    <property type="component" value="Unassembled WGS sequence"/>
</dbReference>
<evidence type="ECO:0000313" key="2">
    <source>
        <dbReference type="EMBL" id="CAK9064051.1"/>
    </source>
</evidence>
<keyword evidence="3" id="KW-1185">Reference proteome</keyword>
<dbReference type="EMBL" id="CAXAMN010021853">
    <property type="protein sequence ID" value="CAK9064051.1"/>
    <property type="molecule type" value="Genomic_DNA"/>
</dbReference>
<sequence>MDWPTVDGAVLSFLKRTFGTPLHFDAAFDSDVECAELISQGFPDMVEETACNIAAEIMLWKAGASRDLKRARKSVAEKALFGLPLESQVSVQSAFKQISQTSPLILLELHAKKAQRKHKEEPPDIRSKQFDAERKKYSLLLAQVIIDASLPVVPLVQTLEDPRTGWIHLFAARRGNTLKNRYKVWHPFEIWLELHRGYKFPKSIRDVIDYMQHRVDEGCGRTVPESFSVALSMLEQLGRVPEDSRLSEDALWKGHVKSWVAELGVDAPPRKPAEMYTVAMLISLEALVTDEEAAIFARALAWVVLCMVWGAMRCDDVQSILPHRMILSNFGLSLTLGRSKTSGPDKPQKELVVHILRTVSLTGRDWLRVGMDIWEEDPFNFKRDYLVMEPTRFWDGVRRKYVPPSGLASLISCLLSQLGTPKAVFQSWDVTPNQLLLPDGLEKFFTGHSPRNFMTSVAAVIGFSRDERAFLGRWSMGTVSAEEYVRTSRQVVFKIQRAVNRTLIEGGPEEFFEDELIVKLCKFAEDQGANPSRIAKRHRVLSIVSGRNCLGGVYPALEVEARDAELVSDFLDEDHEESVDRIAQKELSLVEKQSKYFVIVSRRAGLKRLHMSGCHVKPSRRYGTLRKFSALADDRAAIRTACLHDFAIPQDTPQGRAETAAVVSSWEIAKEFLAKEVELRAEAKVLGQPRILQIHERQAMLKAVEAVYGSLGESECPAPDYLSLKAEETEANEPTASPLDEIISKQASSVSQLQSAVDSTGLIRVTRMKSKSKMPANTEEYRKVMKVEMYAWLSMASRYRSKHWLHGLTAEPFTKFVEYILGERVLNIQIPTSSPEQQQKVKPDWTIILAYEHKLRREAMKLVVNQGHTLADALHAVIRDADLKEAFFTTPVALKAAHASFETPPNKFARPFWKGAYSKGYQTDKGKGKGKKGKGKRKQQDSRLAGLKAEEQGLIRLELRELDIERSSEHDLTDDALWDSLFALLREGHFLFEHPEDLGVVHGEHPGSVWQWPEIRELIASTIAQCFAIHQWPPKARGERRSEEMKRLAAATFDLLSDTVRQVIQDPRKEAFRLVTGKLTQSPFPAEVLTPLRSKWAELLSDPGDALVVDQGQPFLLRGLAQWLGVFEDPDAKWLVDVEDSLASGVCLGVEKPLPRSPQVCPPKVKRRKLDESEFSPIAQNYASADMSSSELEAKFREEEALGRMFPSKLGVLREQYGDKLRVASMAAIKKPDGSVRPLHDGTHSVRVNNVIRYQDQLECPGPGEIAAVVRTSVESREDNWLLHMIYVDDLHGAFIGQHKFWLIWVWLLAFELVGVPFGYHKFHGGFASEFVGFNLRYDLAEVGISEKRGRWLLEWITKATTDRFVVVGRSFIEFLGRLGFVSQLLTWLKPHLSPLFAWAAVVAPGTVGKLPDTVILTLKYIDLEFKGETFL</sequence>
<organism evidence="2 3">
    <name type="scientific">Durusdinium trenchii</name>
    <dbReference type="NCBI Taxonomy" id="1381693"/>
    <lineage>
        <taxon>Eukaryota</taxon>
        <taxon>Sar</taxon>
        <taxon>Alveolata</taxon>
        <taxon>Dinophyceae</taxon>
        <taxon>Suessiales</taxon>
        <taxon>Symbiodiniaceae</taxon>
        <taxon>Durusdinium</taxon>
    </lineage>
</organism>
<feature type="compositionally biased region" description="Basic residues" evidence="1">
    <location>
        <begin position="928"/>
        <end position="937"/>
    </location>
</feature>
<accession>A0ABP0NKD1</accession>
<feature type="region of interest" description="Disordered" evidence="1">
    <location>
        <begin position="919"/>
        <end position="945"/>
    </location>
</feature>
<evidence type="ECO:0000256" key="1">
    <source>
        <dbReference type="SAM" id="MobiDB-lite"/>
    </source>
</evidence>
<reference evidence="2 3" key="1">
    <citation type="submission" date="2024-02" db="EMBL/GenBank/DDBJ databases">
        <authorList>
            <person name="Chen Y."/>
            <person name="Shah S."/>
            <person name="Dougan E. K."/>
            <person name="Thang M."/>
            <person name="Chan C."/>
        </authorList>
    </citation>
    <scope>NUCLEOTIDE SEQUENCE [LARGE SCALE GENOMIC DNA]</scope>
</reference>
<proteinExistence type="predicted"/>